<protein>
    <submittedName>
        <fullName evidence="3">DNA-binding response regulator</fullName>
    </submittedName>
</protein>
<evidence type="ECO:0000259" key="2">
    <source>
        <dbReference type="PROSITE" id="PS50110"/>
    </source>
</evidence>
<dbReference type="PROSITE" id="PS50110">
    <property type="entry name" value="RESPONSE_REGULATORY"/>
    <property type="match status" value="1"/>
</dbReference>
<gene>
    <name evidence="3" type="primary">narP</name>
    <name evidence="3" type="ORF">LPTSP3_g30070</name>
</gene>
<name>A0ABN6KFZ1_9LEPT</name>
<dbReference type="Gene3D" id="3.40.50.2300">
    <property type="match status" value="1"/>
</dbReference>
<dbReference type="InterPro" id="IPR011006">
    <property type="entry name" value="CheY-like_superfamily"/>
</dbReference>
<dbReference type="CDD" id="cd17535">
    <property type="entry name" value="REC_NarL-like"/>
    <property type="match status" value="1"/>
</dbReference>
<keyword evidence="1" id="KW-0597">Phosphoprotein</keyword>
<dbReference type="EMBL" id="AP025028">
    <property type="protein sequence ID" value="BDA80077.1"/>
    <property type="molecule type" value="Genomic_DNA"/>
</dbReference>
<dbReference type="InterPro" id="IPR058245">
    <property type="entry name" value="NreC/VraR/RcsB-like_REC"/>
</dbReference>
<dbReference type="PANTHER" id="PTHR45566">
    <property type="entry name" value="HTH-TYPE TRANSCRIPTIONAL REGULATOR YHJB-RELATED"/>
    <property type="match status" value="1"/>
</dbReference>
<accession>A0ABN6KFZ1</accession>
<organism evidence="3 4">
    <name type="scientific">Leptospira kobayashii</name>
    <dbReference type="NCBI Taxonomy" id="1917830"/>
    <lineage>
        <taxon>Bacteria</taxon>
        <taxon>Pseudomonadati</taxon>
        <taxon>Spirochaetota</taxon>
        <taxon>Spirochaetia</taxon>
        <taxon>Leptospirales</taxon>
        <taxon>Leptospiraceae</taxon>
        <taxon>Leptospira</taxon>
    </lineage>
</organism>
<feature type="modified residue" description="4-aspartylphosphate" evidence="1">
    <location>
        <position position="58"/>
    </location>
</feature>
<dbReference type="SUPFAM" id="SSF52172">
    <property type="entry name" value="CheY-like"/>
    <property type="match status" value="1"/>
</dbReference>
<reference evidence="3 4" key="1">
    <citation type="submission" date="2021-08" db="EMBL/GenBank/DDBJ databases">
        <title>Complete genome sequence of Leptospira kobayashii strain E30.</title>
        <authorList>
            <person name="Nakao R."/>
            <person name="Nakamura S."/>
            <person name="Masuzawa T."/>
            <person name="Koizumi N."/>
        </authorList>
    </citation>
    <scope>NUCLEOTIDE SEQUENCE [LARGE SCALE GENOMIC DNA]</scope>
    <source>
        <strain evidence="3 4">E30</strain>
    </source>
</reference>
<proteinExistence type="predicted"/>
<sequence length="206" mass="23196">MFKNKKRVFIVEDNLLIRTAVKRALAATEEFELVGEWDDNVGLAKQIGLSRPDILLLDLRLKESDGLEILPDLKKNFHLMKVVVYTMKDDMVTFRNAVKAGADGYILKSDNPLTLGASLQVVMDGKFVTSKQFSQNSKKPEGDAKFNSLETSIIEQLKQGHTLAKVLAEANISKEQLEEVLMSLKSKFDVKSFPELVRIIREKVTV</sequence>
<dbReference type="InterPro" id="IPR001789">
    <property type="entry name" value="Sig_transdc_resp-reg_receiver"/>
</dbReference>
<dbReference type="InterPro" id="IPR051015">
    <property type="entry name" value="EvgA-like"/>
</dbReference>
<dbReference type="Pfam" id="PF00072">
    <property type="entry name" value="Response_reg"/>
    <property type="match status" value="1"/>
</dbReference>
<dbReference type="PANTHER" id="PTHR45566:SF2">
    <property type="entry name" value="NARL SUBFAMILY"/>
    <property type="match status" value="1"/>
</dbReference>
<evidence type="ECO:0000313" key="4">
    <source>
        <dbReference type="Proteomes" id="UP000245263"/>
    </source>
</evidence>
<dbReference type="GO" id="GO:0003677">
    <property type="term" value="F:DNA binding"/>
    <property type="evidence" value="ECO:0007669"/>
    <property type="project" value="UniProtKB-KW"/>
</dbReference>
<keyword evidence="3" id="KW-0238">DNA-binding</keyword>
<dbReference type="SMART" id="SM00448">
    <property type="entry name" value="REC"/>
    <property type="match status" value="1"/>
</dbReference>
<feature type="domain" description="Response regulatory" evidence="2">
    <location>
        <begin position="7"/>
        <end position="123"/>
    </location>
</feature>
<dbReference type="RefSeq" id="WP_109021007.1">
    <property type="nucleotide sequence ID" value="NZ_AP025028.1"/>
</dbReference>
<evidence type="ECO:0000256" key="1">
    <source>
        <dbReference type="PROSITE-ProRule" id="PRU00169"/>
    </source>
</evidence>
<dbReference type="Proteomes" id="UP000245263">
    <property type="component" value="Chromosome 1"/>
</dbReference>
<keyword evidence="4" id="KW-1185">Reference proteome</keyword>
<evidence type="ECO:0000313" key="3">
    <source>
        <dbReference type="EMBL" id="BDA80077.1"/>
    </source>
</evidence>